<dbReference type="GO" id="GO:0016020">
    <property type="term" value="C:membrane"/>
    <property type="evidence" value="ECO:0007669"/>
    <property type="project" value="TreeGrafter"/>
</dbReference>
<dbReference type="AlphaFoldDB" id="A0A7S0MY81"/>
<dbReference type="GO" id="GO:0005524">
    <property type="term" value="F:ATP binding"/>
    <property type="evidence" value="ECO:0007669"/>
    <property type="project" value="UniProtKB-KW"/>
</dbReference>
<evidence type="ECO:0000256" key="2">
    <source>
        <dbReference type="ARBA" id="ARBA00022840"/>
    </source>
</evidence>
<gene>
    <name evidence="3" type="ORF">POBO1169_LOCUS3668</name>
</gene>
<evidence type="ECO:0000256" key="1">
    <source>
        <dbReference type="ARBA" id="ARBA00022741"/>
    </source>
</evidence>
<dbReference type="Gene3D" id="3.40.50.300">
    <property type="entry name" value="P-loop containing nucleotide triphosphate hydrolases"/>
    <property type="match status" value="1"/>
</dbReference>
<protein>
    <recommendedName>
        <fullName evidence="4">ABC transporter domain-containing protein</fullName>
    </recommendedName>
</protein>
<dbReference type="GO" id="GO:0042626">
    <property type="term" value="F:ATPase-coupled transmembrane transporter activity"/>
    <property type="evidence" value="ECO:0007669"/>
    <property type="project" value="TreeGrafter"/>
</dbReference>
<organism evidence="3">
    <name type="scientific">Pyramimonas obovata</name>
    <dbReference type="NCBI Taxonomy" id="1411642"/>
    <lineage>
        <taxon>Eukaryota</taxon>
        <taxon>Viridiplantae</taxon>
        <taxon>Chlorophyta</taxon>
        <taxon>Pyramimonadophyceae</taxon>
        <taxon>Pyramimonadales</taxon>
        <taxon>Pyramimonadaceae</taxon>
        <taxon>Pyramimonas</taxon>
        <taxon>Pyramimonas incertae sedis</taxon>
    </lineage>
</organism>
<evidence type="ECO:0000313" key="3">
    <source>
        <dbReference type="EMBL" id="CAD8654879.1"/>
    </source>
</evidence>
<dbReference type="EMBL" id="HBFA01007043">
    <property type="protein sequence ID" value="CAD8654879.1"/>
    <property type="molecule type" value="Transcribed_RNA"/>
</dbReference>
<keyword evidence="2" id="KW-0067">ATP-binding</keyword>
<dbReference type="InterPro" id="IPR050173">
    <property type="entry name" value="ABC_transporter_C-like"/>
</dbReference>
<reference evidence="3" key="1">
    <citation type="submission" date="2021-01" db="EMBL/GenBank/DDBJ databases">
        <authorList>
            <person name="Corre E."/>
            <person name="Pelletier E."/>
            <person name="Niang G."/>
            <person name="Scheremetjew M."/>
            <person name="Finn R."/>
            <person name="Kale V."/>
            <person name="Holt S."/>
            <person name="Cochrane G."/>
            <person name="Meng A."/>
            <person name="Brown T."/>
            <person name="Cohen L."/>
        </authorList>
    </citation>
    <scope>NUCLEOTIDE SEQUENCE</scope>
    <source>
        <strain evidence="3">CCMP722</strain>
    </source>
</reference>
<dbReference type="PANTHER" id="PTHR24223">
    <property type="entry name" value="ATP-BINDING CASSETTE SUB-FAMILY C"/>
    <property type="match status" value="1"/>
</dbReference>
<dbReference type="SUPFAM" id="SSF52540">
    <property type="entry name" value="P-loop containing nucleoside triphosphate hydrolases"/>
    <property type="match status" value="1"/>
</dbReference>
<evidence type="ECO:0008006" key="4">
    <source>
        <dbReference type="Google" id="ProtNLM"/>
    </source>
</evidence>
<name>A0A7S0MY81_9CHLO</name>
<keyword evidence="1" id="KW-0547">Nucleotide-binding</keyword>
<dbReference type="InterPro" id="IPR027417">
    <property type="entry name" value="P-loop_NTPase"/>
</dbReference>
<sequence length="119" mass="13031">MVYSLREARRLTWVRTGGSAVGQARALLRGSKIILLDEATASCDVETDAQLQRTIREIFKSCTTLTIAHRLHTIADSDRIMVLGAGKVLEFAAPSALMGRKESVYRQLVEESKASQAAP</sequence>
<accession>A0A7S0MY81</accession>
<proteinExistence type="predicted"/>